<evidence type="ECO:0000313" key="1">
    <source>
        <dbReference type="EMBL" id="UWZ51254.1"/>
    </source>
</evidence>
<gene>
    <name evidence="1" type="ORF">Daura_31410</name>
</gene>
<dbReference type="Proteomes" id="UP001058003">
    <property type="component" value="Chromosome"/>
</dbReference>
<name>A0A9Q9I7S9_9ACTN</name>
<organism evidence="1 2">
    <name type="scientific">Dactylosporangium aurantiacum</name>
    <dbReference type="NCBI Taxonomy" id="35754"/>
    <lineage>
        <taxon>Bacteria</taxon>
        <taxon>Bacillati</taxon>
        <taxon>Actinomycetota</taxon>
        <taxon>Actinomycetes</taxon>
        <taxon>Micromonosporales</taxon>
        <taxon>Micromonosporaceae</taxon>
        <taxon>Dactylosporangium</taxon>
    </lineage>
</organism>
<dbReference type="EMBL" id="CP073767">
    <property type="protein sequence ID" value="UWZ51254.1"/>
    <property type="molecule type" value="Genomic_DNA"/>
</dbReference>
<reference evidence="1" key="1">
    <citation type="submission" date="2021-04" db="EMBL/GenBank/DDBJ databases">
        <title>Dactylosporangium aurantiacum NRRL B-8018 full assembly.</title>
        <authorList>
            <person name="Hartkoorn R.C."/>
            <person name="Beaudoing E."/>
            <person name="Hot D."/>
        </authorList>
    </citation>
    <scope>NUCLEOTIDE SEQUENCE</scope>
    <source>
        <strain evidence="1">NRRL B-8018</strain>
    </source>
</reference>
<dbReference type="AlphaFoldDB" id="A0A9Q9I7S9"/>
<accession>A0A9Q9I7S9</accession>
<dbReference type="RefSeq" id="WP_156090274.1">
    <property type="nucleotide sequence ID" value="NZ_CP073767.1"/>
</dbReference>
<protein>
    <submittedName>
        <fullName evidence="1">Uncharacterized protein</fullName>
    </submittedName>
</protein>
<proteinExistence type="predicted"/>
<sequence>MSVPAVDGDGGGYLDRLCTDVDHDGDYDRVDAIHAPHPEMTHYTDHYTNGAHCNG</sequence>
<evidence type="ECO:0000313" key="2">
    <source>
        <dbReference type="Proteomes" id="UP001058003"/>
    </source>
</evidence>
<keyword evidence="2" id="KW-1185">Reference proteome</keyword>
<dbReference type="KEGG" id="daur:Daura_31410"/>